<feature type="region of interest" description="Disordered" evidence="1">
    <location>
        <begin position="76"/>
        <end position="110"/>
    </location>
</feature>
<name>A0A9W6V587_9ACTN</name>
<evidence type="ECO:0000313" key="3">
    <source>
        <dbReference type="Proteomes" id="UP001165041"/>
    </source>
</evidence>
<evidence type="ECO:0000313" key="2">
    <source>
        <dbReference type="EMBL" id="GLW75496.1"/>
    </source>
</evidence>
<proteinExistence type="predicted"/>
<dbReference type="Proteomes" id="UP001165041">
    <property type="component" value="Unassembled WGS sequence"/>
</dbReference>
<dbReference type="AlphaFoldDB" id="A0A9W6V587"/>
<comment type="caution">
    <text evidence="2">The sequence shown here is derived from an EMBL/GenBank/DDBJ whole genome shotgun (WGS) entry which is preliminary data.</text>
</comment>
<feature type="region of interest" description="Disordered" evidence="1">
    <location>
        <begin position="201"/>
        <end position="227"/>
    </location>
</feature>
<feature type="compositionally biased region" description="Basic and acidic residues" evidence="1">
    <location>
        <begin position="99"/>
        <end position="110"/>
    </location>
</feature>
<feature type="compositionally biased region" description="Basic and acidic residues" evidence="1">
    <location>
        <begin position="1"/>
        <end position="10"/>
    </location>
</feature>
<gene>
    <name evidence="2" type="ORF">Kpho02_77930</name>
</gene>
<feature type="compositionally biased region" description="Low complexity" evidence="1">
    <location>
        <begin position="11"/>
        <end position="20"/>
    </location>
</feature>
<organism evidence="2 3">
    <name type="scientific">Kitasatospora phosalacinea</name>
    <dbReference type="NCBI Taxonomy" id="2065"/>
    <lineage>
        <taxon>Bacteria</taxon>
        <taxon>Bacillati</taxon>
        <taxon>Actinomycetota</taxon>
        <taxon>Actinomycetes</taxon>
        <taxon>Kitasatosporales</taxon>
        <taxon>Streptomycetaceae</taxon>
        <taxon>Kitasatospora</taxon>
    </lineage>
</organism>
<feature type="region of interest" description="Disordered" evidence="1">
    <location>
        <begin position="1"/>
        <end position="20"/>
    </location>
</feature>
<evidence type="ECO:0000256" key="1">
    <source>
        <dbReference type="SAM" id="MobiDB-lite"/>
    </source>
</evidence>
<sequence length="227" mass="23819">MGVERDEAAAKEPAAAGGARRCRVCGAALRVGGAGQRPEYCSRSCSSKAHRERVKERQEAAVAEAVDAAQRAAGAGALLDAVPEQEQPGAEPLPQDAGKAGREDRPEQRVLRETAAAARERAGCRAAVAAVEDVLDGYRAAERAAQDALARCLAQAMELGLDAGDVLAALDGSDPAPEQESWVAVPVRLPGRPMRLEDVTLDPAREPGRPSAWFKAPRTLGPDDLKS</sequence>
<protein>
    <submittedName>
        <fullName evidence="2">Uncharacterized protein</fullName>
    </submittedName>
</protein>
<accession>A0A9W6V587</accession>
<reference evidence="2" key="1">
    <citation type="submission" date="2023-02" db="EMBL/GenBank/DDBJ databases">
        <title>Kitasatospora phosalacinea NBRC 14627.</title>
        <authorList>
            <person name="Ichikawa N."/>
            <person name="Sato H."/>
            <person name="Tonouchi N."/>
        </authorList>
    </citation>
    <scope>NUCLEOTIDE SEQUENCE</scope>
    <source>
        <strain evidence="2">NBRC 14627</strain>
    </source>
</reference>
<dbReference type="EMBL" id="BSSA01000076">
    <property type="protein sequence ID" value="GLW75496.1"/>
    <property type="molecule type" value="Genomic_DNA"/>
</dbReference>